<reference evidence="3" key="2">
    <citation type="submission" date="2013-10" db="EMBL/GenBank/DDBJ databases">
        <authorList>
            <person name="Aslett M."/>
        </authorList>
    </citation>
    <scope>NUCLEOTIDE SEQUENCE [LARGE SCALE GENOMIC DNA]</scope>
    <source>
        <strain evidence="3">Houghton</strain>
    </source>
</reference>
<dbReference type="OrthoDB" id="10529827at2759"/>
<reference evidence="3" key="1">
    <citation type="submission" date="2013-10" db="EMBL/GenBank/DDBJ databases">
        <title>Genomic analysis of the causative agents of coccidiosis in chickens.</title>
        <authorList>
            <person name="Reid A.J."/>
            <person name="Blake D."/>
            <person name="Billington K."/>
            <person name="Browne H."/>
            <person name="Dunn M."/>
            <person name="Hung S."/>
            <person name="Kawahara F."/>
            <person name="Miranda-Saavedra D."/>
            <person name="Mourier T."/>
            <person name="Nagra H."/>
            <person name="Otto T.D."/>
            <person name="Rawlings N."/>
            <person name="Sanchez A."/>
            <person name="Sanders M."/>
            <person name="Subramaniam C."/>
            <person name="Tay Y."/>
            <person name="Dear P."/>
            <person name="Doerig C."/>
            <person name="Gruber A."/>
            <person name="Parkinson J."/>
            <person name="Shirley M."/>
            <person name="Wan K.L."/>
            <person name="Berriman M."/>
            <person name="Tomley F."/>
            <person name="Pain A."/>
        </authorList>
    </citation>
    <scope>NUCLEOTIDE SEQUENCE [LARGE SCALE GENOMIC DNA]</scope>
    <source>
        <strain evidence="3">Houghton</strain>
    </source>
</reference>
<evidence type="ECO:0000256" key="2">
    <source>
        <dbReference type="SAM" id="Phobius"/>
    </source>
</evidence>
<dbReference type="Proteomes" id="UP000030754">
    <property type="component" value="Unassembled WGS sequence"/>
</dbReference>
<dbReference type="VEuPathDB" id="ToxoDB:ENH_00019600"/>
<name>U6MXF8_9EIME</name>
<keyword evidence="4" id="KW-1185">Reference proteome</keyword>
<sequence>MARGTDSHRISVPYTSREHSNFLPVLLEHLESTESAHEVPTRVTRPACAAPNRNKVVVLCMLGVVALTVSFFRICYEWRGRKDVRRLSSKFPVGESDPELSNILDMCLDMEEANQNVSPTPEPVPQTQPIGDEPSRSTLQHQHSQHSLPNDSMPEDEYFIPQTPTSFLQLLKEPLENSVSGYFRSKETPAEEYPARSTPEGLSPIRLQAKSKVVEVQVHLSVESTQPPRSDLRFHRLDLAQAMRTKPPIRLQAKSKVMQVQVHLPVESTVGGSSLEAKVAELDRVRYAWFGR</sequence>
<feature type="transmembrane region" description="Helical" evidence="2">
    <location>
        <begin position="56"/>
        <end position="76"/>
    </location>
</feature>
<evidence type="ECO:0000313" key="4">
    <source>
        <dbReference type="Proteomes" id="UP000030754"/>
    </source>
</evidence>
<accession>U6MXF8</accession>
<dbReference type="EMBL" id="HG723578">
    <property type="protein sequence ID" value="CDJ66395.1"/>
    <property type="molecule type" value="Genomic_DNA"/>
</dbReference>
<proteinExistence type="predicted"/>
<keyword evidence="2" id="KW-1133">Transmembrane helix</keyword>
<feature type="region of interest" description="Disordered" evidence="1">
    <location>
        <begin position="114"/>
        <end position="152"/>
    </location>
</feature>
<dbReference type="RefSeq" id="XP_013434863.1">
    <property type="nucleotide sequence ID" value="XM_013579409.1"/>
</dbReference>
<evidence type="ECO:0000256" key="1">
    <source>
        <dbReference type="SAM" id="MobiDB-lite"/>
    </source>
</evidence>
<dbReference type="GeneID" id="25472133"/>
<feature type="compositionally biased region" description="Polar residues" evidence="1">
    <location>
        <begin position="136"/>
        <end position="150"/>
    </location>
</feature>
<keyword evidence="2" id="KW-0472">Membrane</keyword>
<protein>
    <submittedName>
        <fullName evidence="3">Uncharacterized protein</fullName>
    </submittedName>
</protein>
<gene>
    <name evidence="3" type="ORF">ENH_00019600</name>
</gene>
<dbReference type="AlphaFoldDB" id="U6MXF8"/>
<keyword evidence="2" id="KW-0812">Transmembrane</keyword>
<organism evidence="3 4">
    <name type="scientific">Eimeria necatrix</name>
    <dbReference type="NCBI Taxonomy" id="51315"/>
    <lineage>
        <taxon>Eukaryota</taxon>
        <taxon>Sar</taxon>
        <taxon>Alveolata</taxon>
        <taxon>Apicomplexa</taxon>
        <taxon>Conoidasida</taxon>
        <taxon>Coccidia</taxon>
        <taxon>Eucoccidiorida</taxon>
        <taxon>Eimeriorina</taxon>
        <taxon>Eimeriidae</taxon>
        <taxon>Eimeria</taxon>
    </lineage>
</organism>
<evidence type="ECO:0000313" key="3">
    <source>
        <dbReference type="EMBL" id="CDJ66395.1"/>
    </source>
</evidence>